<dbReference type="PANTHER" id="PTHR33119">
    <property type="entry name" value="IFI3P"/>
    <property type="match status" value="1"/>
</dbReference>
<dbReference type="Pfam" id="PF21666">
    <property type="entry name" value="DUF4246_N"/>
    <property type="match status" value="1"/>
</dbReference>
<name>A0A9N8JZ32_9PEZI</name>
<evidence type="ECO:0000313" key="3">
    <source>
        <dbReference type="EMBL" id="CAD0097511.1"/>
    </source>
</evidence>
<dbReference type="EMBL" id="CAIJEO010000008">
    <property type="protein sequence ID" value="CAD0097511.1"/>
    <property type="molecule type" value="Genomic_DNA"/>
</dbReference>
<comment type="caution">
    <text evidence="3">The sequence shown here is derived from an EMBL/GenBank/DDBJ whole genome shotgun (WGS) entry which is preliminary data.</text>
</comment>
<dbReference type="AlphaFoldDB" id="A0A9N8JZ32"/>
<sequence>MSSSSTGGCGSTGWMGMVLTVRETNMILVMQKLMEKPEWFRKVFDDIICNKWMAEVMSQVEDFSELMWQYCVAELRDKSKTLEETGIVAPVDVDAQVVYSDTMVSEQLRQDLNRAVASLENVPAKDKDWHPRTRERVLDLVHPSLFPLIYGRSRVMKEVIQSPENTPRLYSEQFQWLPCDVKFEGENDVKIVSYINNLHPQEHSELYRLIEKIIAKAVPLWDQVFSHTGGSLCEYNGTTKSRGYVRPFHPRVEINDYSWETEEEKAELKTLADAMDTRLDGWYEASQKADEEKGLSSDESWDLDQWWSRNMRTLQMPEPKPFTPREDPGEPLLNLRQEYADSGLQIIVKLANTYLTPNDPQWDGGSWHVEGLLNEHIVATAIYYFSNDNITPSHLKFRHNGSDEAGLDMAYEQYDWEHLEKITGFRDESDALIQNLGSVLCRQGRLLAFPNVLQHNVGSCELEDHTRQGERKILALFLVDPHVRIPSTSKVPPQRRDWWQSELQREHIDKLKTLPNELMEQVFNDVTDFPISMDEAKDIRETLMEERGPIADDMIECEASFYFCEH</sequence>
<protein>
    <submittedName>
        <fullName evidence="3">Uncharacterized protein</fullName>
    </submittedName>
</protein>
<dbReference type="Proteomes" id="UP000714618">
    <property type="component" value="Unassembled WGS sequence"/>
</dbReference>
<organism evidence="3 4">
    <name type="scientific">Aureobasidium mustum</name>
    <dbReference type="NCBI Taxonomy" id="2773714"/>
    <lineage>
        <taxon>Eukaryota</taxon>
        <taxon>Fungi</taxon>
        <taxon>Dikarya</taxon>
        <taxon>Ascomycota</taxon>
        <taxon>Pezizomycotina</taxon>
        <taxon>Dothideomycetes</taxon>
        <taxon>Dothideomycetidae</taxon>
        <taxon>Dothideales</taxon>
        <taxon>Saccotheciaceae</taxon>
        <taxon>Aureobasidium</taxon>
    </lineage>
</organism>
<dbReference type="PANTHER" id="PTHR33119:SF1">
    <property type="entry name" value="FE2OG DIOXYGENASE DOMAIN-CONTAINING PROTEIN"/>
    <property type="match status" value="1"/>
</dbReference>
<dbReference type="InterPro" id="IPR025340">
    <property type="entry name" value="DUF4246"/>
</dbReference>
<feature type="domain" description="DUF4246" evidence="2">
    <location>
        <begin position="12"/>
        <end position="55"/>
    </location>
</feature>
<evidence type="ECO:0000313" key="4">
    <source>
        <dbReference type="Proteomes" id="UP000714618"/>
    </source>
</evidence>
<evidence type="ECO:0000259" key="2">
    <source>
        <dbReference type="Pfam" id="PF21666"/>
    </source>
</evidence>
<dbReference type="InterPro" id="IPR049192">
    <property type="entry name" value="DUF4246_C"/>
</dbReference>
<dbReference type="OrthoDB" id="415532at2759"/>
<gene>
    <name evidence="3" type="ORF">AWRI4233_LOCUS6335</name>
</gene>
<keyword evidence="4" id="KW-1185">Reference proteome</keyword>
<accession>A0A9N8JZ32</accession>
<feature type="domain" description="DUF4246" evidence="1">
    <location>
        <begin position="67"/>
        <end position="501"/>
    </location>
</feature>
<proteinExistence type="predicted"/>
<evidence type="ECO:0000259" key="1">
    <source>
        <dbReference type="Pfam" id="PF14033"/>
    </source>
</evidence>
<reference evidence="3" key="1">
    <citation type="submission" date="2020-06" db="EMBL/GenBank/DDBJ databases">
        <authorList>
            <person name="Onetto C."/>
        </authorList>
    </citation>
    <scope>NUCLEOTIDE SEQUENCE</scope>
</reference>
<dbReference type="InterPro" id="IPR049207">
    <property type="entry name" value="DUF4246_N"/>
</dbReference>
<dbReference type="Pfam" id="PF14033">
    <property type="entry name" value="DUF4246"/>
    <property type="match status" value="1"/>
</dbReference>